<dbReference type="SUPFAM" id="SSF53955">
    <property type="entry name" value="Lysozyme-like"/>
    <property type="match status" value="1"/>
</dbReference>
<name>G5JI80_9STAP</name>
<dbReference type="OrthoDB" id="2241791at2"/>
<evidence type="ECO:0000313" key="8">
    <source>
        <dbReference type="EMBL" id="EHJ08097.1"/>
    </source>
</evidence>
<dbReference type="InterPro" id="IPR008258">
    <property type="entry name" value="Transglycosylase_SLT_dom_1"/>
</dbReference>
<organism evidence="8 9">
    <name type="scientific">Staphylococcus simiae CCM 7213 = CCUG 51256</name>
    <dbReference type="NCBI Taxonomy" id="911238"/>
    <lineage>
        <taxon>Bacteria</taxon>
        <taxon>Bacillati</taxon>
        <taxon>Bacillota</taxon>
        <taxon>Bacilli</taxon>
        <taxon>Bacillales</taxon>
        <taxon>Staphylococcaceae</taxon>
        <taxon>Staphylococcus</taxon>
    </lineage>
</organism>
<evidence type="ECO:0000256" key="2">
    <source>
        <dbReference type="ARBA" id="ARBA00006406"/>
    </source>
</evidence>
<evidence type="ECO:0000256" key="3">
    <source>
        <dbReference type="ARBA" id="ARBA00014134"/>
    </source>
</evidence>
<feature type="chain" id="PRO_5003479341" description="Probable transglycosylase IsaA" evidence="6">
    <location>
        <begin position="30"/>
        <end position="237"/>
    </location>
</feature>
<comment type="similarity">
    <text evidence="2">Belongs to the transglycosylase family. IsaA subfamily.</text>
</comment>
<evidence type="ECO:0000313" key="9">
    <source>
        <dbReference type="Proteomes" id="UP000005413"/>
    </source>
</evidence>
<dbReference type="GO" id="GO:0016798">
    <property type="term" value="F:hydrolase activity, acting on glycosyl bonds"/>
    <property type="evidence" value="ECO:0007669"/>
    <property type="project" value="UniProtKB-KW"/>
</dbReference>
<feature type="domain" description="Transglycosylase SLT" evidence="7">
    <location>
        <begin position="169"/>
        <end position="208"/>
    </location>
</feature>
<dbReference type="Gene3D" id="1.10.530.10">
    <property type="match status" value="1"/>
</dbReference>
<dbReference type="RefSeq" id="WP_002463639.1">
    <property type="nucleotide sequence ID" value="NZ_AEUN01000395.1"/>
</dbReference>
<reference evidence="8 9" key="1">
    <citation type="journal article" date="2012" name="BMC Genomics">
        <title>Comparative genomic analysis of the genus Staphylococcus including Staphylococcus aureus and its newly described sister species Staphylococcus simiae.</title>
        <authorList>
            <person name="Suzuki H."/>
            <person name="Lefebure T."/>
            <person name="Pavinski Bitar P."/>
            <person name="Stanhope M.J."/>
        </authorList>
    </citation>
    <scope>NUCLEOTIDE SEQUENCE [LARGE SCALE GENOMIC DNA]</scope>
    <source>
        <strain evidence="8 9">CCM 7213</strain>
    </source>
</reference>
<evidence type="ECO:0000256" key="5">
    <source>
        <dbReference type="ARBA" id="ARBA00032268"/>
    </source>
</evidence>
<accession>G5JI80</accession>
<gene>
    <name evidence="8" type="ORF">SS7213T_05827</name>
</gene>
<sequence length="237" mass="24590">MKKTIIASSLAVALGVTGYAATSGHQAHAAETNVDQAHLVDLAHNHPEQLNAAPIQDGAYDIHFVQGGFQYNFTSDGHTWAWSYDVANGQTTSFATTAAQGTTDYSASYNQEATTTQAVSNNAQSSNANVETVSAPSANYTTSTASSSSVRLSNGNTAGAIGSYAARIMAQRTGVPASTWEAIIARESNGQVNAHNPSGASGLFQTMPGWGPTNTVDQQIDAADKAFKAQGLSAWGK</sequence>
<keyword evidence="4" id="KW-0326">Glycosidase</keyword>
<comment type="function">
    <text evidence="1">Is able to cleave peptidoglycan.</text>
</comment>
<keyword evidence="6" id="KW-0732">Signal</keyword>
<dbReference type="InterPro" id="IPR023346">
    <property type="entry name" value="Lysozyme-like_dom_sf"/>
</dbReference>
<proteinExistence type="inferred from homology"/>
<evidence type="ECO:0000256" key="1">
    <source>
        <dbReference type="ARBA" id="ARBA00003270"/>
    </source>
</evidence>
<dbReference type="PATRIC" id="fig|911238.3.peg.979"/>
<evidence type="ECO:0000256" key="4">
    <source>
        <dbReference type="ARBA" id="ARBA00023295"/>
    </source>
</evidence>
<keyword evidence="9" id="KW-1185">Reference proteome</keyword>
<comment type="caution">
    <text evidence="8">The sequence shown here is derived from an EMBL/GenBank/DDBJ whole genome shotgun (WGS) entry which is preliminary data.</text>
</comment>
<dbReference type="Proteomes" id="UP000005413">
    <property type="component" value="Unassembled WGS sequence"/>
</dbReference>
<evidence type="ECO:0000259" key="7">
    <source>
        <dbReference type="Pfam" id="PF01464"/>
    </source>
</evidence>
<protein>
    <recommendedName>
        <fullName evidence="3">Probable transglycosylase IsaA</fullName>
    </recommendedName>
    <alternativeName>
        <fullName evidence="5">Immunodominant staphylococcal antigen A</fullName>
    </alternativeName>
</protein>
<feature type="signal peptide" evidence="6">
    <location>
        <begin position="1"/>
        <end position="29"/>
    </location>
</feature>
<dbReference type="AlphaFoldDB" id="G5JI80"/>
<dbReference type="Pfam" id="PF01464">
    <property type="entry name" value="SLT"/>
    <property type="match status" value="1"/>
</dbReference>
<keyword evidence="4" id="KW-0378">Hydrolase</keyword>
<dbReference type="EMBL" id="AEUN01000395">
    <property type="protein sequence ID" value="EHJ08097.1"/>
    <property type="molecule type" value="Genomic_DNA"/>
</dbReference>
<evidence type="ECO:0000256" key="6">
    <source>
        <dbReference type="SAM" id="SignalP"/>
    </source>
</evidence>